<proteinExistence type="predicted"/>
<feature type="domain" description="Phosphotyrosine protein phosphatase I" evidence="1">
    <location>
        <begin position="7"/>
        <end position="112"/>
    </location>
</feature>
<organism evidence="2 3">
    <name type="scientific">Lactonifactor longoviformis DSM 17459</name>
    <dbReference type="NCBI Taxonomy" id="1122155"/>
    <lineage>
        <taxon>Bacteria</taxon>
        <taxon>Bacillati</taxon>
        <taxon>Bacillota</taxon>
        <taxon>Clostridia</taxon>
        <taxon>Eubacteriales</taxon>
        <taxon>Clostridiaceae</taxon>
        <taxon>Lactonifactor</taxon>
    </lineage>
</organism>
<evidence type="ECO:0000313" key="3">
    <source>
        <dbReference type="Proteomes" id="UP000184245"/>
    </source>
</evidence>
<keyword evidence="3" id="KW-1185">Reference proteome</keyword>
<evidence type="ECO:0000259" key="1">
    <source>
        <dbReference type="Pfam" id="PF01451"/>
    </source>
</evidence>
<dbReference type="InterPro" id="IPR023485">
    <property type="entry name" value="Ptyr_pPase"/>
</dbReference>
<protein>
    <submittedName>
        <fullName evidence="2">Protein-tyrosine phosphatase</fullName>
    </submittedName>
</protein>
<dbReference type="STRING" id="1122155.SAMN02745158_02211"/>
<reference evidence="2 3" key="1">
    <citation type="submission" date="2016-11" db="EMBL/GenBank/DDBJ databases">
        <authorList>
            <person name="Jaros S."/>
            <person name="Januszkiewicz K."/>
            <person name="Wedrychowicz H."/>
        </authorList>
    </citation>
    <scope>NUCLEOTIDE SEQUENCE [LARGE SCALE GENOMIC DNA]</scope>
    <source>
        <strain evidence="2 3">DSM 17459</strain>
    </source>
</reference>
<dbReference type="Proteomes" id="UP000184245">
    <property type="component" value="Unassembled WGS sequence"/>
</dbReference>
<dbReference type="AlphaFoldDB" id="A0A1M4Y1X9"/>
<dbReference type="SUPFAM" id="SSF52788">
    <property type="entry name" value="Phosphotyrosine protein phosphatases I"/>
    <property type="match status" value="1"/>
</dbReference>
<dbReference type="RefSeq" id="WP_072851663.1">
    <property type="nucleotide sequence ID" value="NZ_FQVI01000010.1"/>
</dbReference>
<gene>
    <name evidence="2" type="ORF">SAMN02745158_02211</name>
</gene>
<dbReference type="Pfam" id="PF01451">
    <property type="entry name" value="LMWPc"/>
    <property type="match status" value="1"/>
</dbReference>
<dbReference type="InterPro" id="IPR036196">
    <property type="entry name" value="Ptyr_pPase_sf"/>
</dbReference>
<evidence type="ECO:0000313" key="2">
    <source>
        <dbReference type="EMBL" id="SHE99837.1"/>
    </source>
</evidence>
<dbReference type="Gene3D" id="3.40.50.2300">
    <property type="match status" value="1"/>
</dbReference>
<accession>A0A1M4Y1X9</accession>
<name>A0A1M4Y1X9_9CLOT</name>
<dbReference type="EMBL" id="FQVI01000010">
    <property type="protein sequence ID" value="SHE99837.1"/>
    <property type="molecule type" value="Genomic_DNA"/>
</dbReference>
<dbReference type="OrthoDB" id="9784339at2"/>
<sequence>MNQYQKIIFVDSSDTTRSPMAEVVLKSMKMDYPISIHSRGLVVLFPEPMNQKAEAILISNGYGSQKHMSKPLTQDDIGDGSGVLLLTMEDSQKEKVFQEYSNLKHVYTVREFLGHSGDLRALYGAPLIEYGLFYEVLKGLMEELVIKLCEEEILE</sequence>